<keyword evidence="1" id="KW-0472">Membrane</keyword>
<keyword evidence="5" id="KW-1185">Reference proteome</keyword>
<comment type="caution">
    <text evidence="4">The sequence shown here is derived from an EMBL/GenBank/DDBJ whole genome shotgun (WGS) entry which is preliminary data.</text>
</comment>
<gene>
    <name evidence="4" type="ORF">AFUS01_LOCUS17714</name>
</gene>
<reference evidence="4" key="1">
    <citation type="submission" date="2021-06" db="EMBL/GenBank/DDBJ databases">
        <authorList>
            <person name="Hodson N. C."/>
            <person name="Mongue J. A."/>
            <person name="Jaron S. K."/>
        </authorList>
    </citation>
    <scope>NUCLEOTIDE SEQUENCE</scope>
</reference>
<accession>A0A8J2P7K6</accession>
<feature type="chain" id="PRO_5035275215" description="Ig-like domain-containing protein" evidence="2">
    <location>
        <begin position="34"/>
        <end position="227"/>
    </location>
</feature>
<dbReference type="InterPro" id="IPR007110">
    <property type="entry name" value="Ig-like_dom"/>
</dbReference>
<proteinExistence type="predicted"/>
<dbReference type="PROSITE" id="PS50835">
    <property type="entry name" value="IG_LIKE"/>
    <property type="match status" value="1"/>
</dbReference>
<keyword evidence="1" id="KW-1133">Transmembrane helix</keyword>
<evidence type="ECO:0000313" key="4">
    <source>
        <dbReference type="EMBL" id="CAG7728972.1"/>
    </source>
</evidence>
<dbReference type="Proteomes" id="UP000708208">
    <property type="component" value="Unassembled WGS sequence"/>
</dbReference>
<name>A0A8J2P7K6_9HEXA</name>
<keyword evidence="2" id="KW-0732">Signal</keyword>
<keyword evidence="1" id="KW-0812">Transmembrane</keyword>
<evidence type="ECO:0000259" key="3">
    <source>
        <dbReference type="PROSITE" id="PS50835"/>
    </source>
</evidence>
<feature type="signal peptide" evidence="2">
    <location>
        <begin position="1"/>
        <end position="33"/>
    </location>
</feature>
<feature type="transmembrane region" description="Helical" evidence="1">
    <location>
        <begin position="202"/>
        <end position="226"/>
    </location>
</feature>
<dbReference type="AlphaFoldDB" id="A0A8J2P7K6"/>
<evidence type="ECO:0000313" key="5">
    <source>
        <dbReference type="Proteomes" id="UP000708208"/>
    </source>
</evidence>
<protein>
    <recommendedName>
        <fullName evidence="3">Ig-like domain-containing protein</fullName>
    </recommendedName>
</protein>
<evidence type="ECO:0000256" key="1">
    <source>
        <dbReference type="SAM" id="Phobius"/>
    </source>
</evidence>
<dbReference type="EMBL" id="CAJVCH010171451">
    <property type="protein sequence ID" value="CAG7728972.1"/>
    <property type="molecule type" value="Genomic_DNA"/>
</dbReference>
<sequence>MALGINGSLQGFLIGSLLLHLHLPLTVVSSSQAPPTPDQNQVYPLEALFPLRTEEPVNITVQAGSPLHLECFTTSELQALPTIRIRWVRGKKKKFFYFVHARTVSRSSEPLLSPIQQSLRVEVTTPSHSGWWACMGNIYDVTPTGTSLTKNPRNHFFIKWFHVRVVRQRNLISKEESDLYGFKNSTAAPFGGLKYLFSIGSLLFNFSIVAFCIAIFGCLCCGGCFCL</sequence>
<evidence type="ECO:0000256" key="2">
    <source>
        <dbReference type="SAM" id="SignalP"/>
    </source>
</evidence>
<organism evidence="4 5">
    <name type="scientific">Allacma fusca</name>
    <dbReference type="NCBI Taxonomy" id="39272"/>
    <lineage>
        <taxon>Eukaryota</taxon>
        <taxon>Metazoa</taxon>
        <taxon>Ecdysozoa</taxon>
        <taxon>Arthropoda</taxon>
        <taxon>Hexapoda</taxon>
        <taxon>Collembola</taxon>
        <taxon>Symphypleona</taxon>
        <taxon>Sminthuridae</taxon>
        <taxon>Allacma</taxon>
    </lineage>
</organism>
<feature type="domain" description="Ig-like" evidence="3">
    <location>
        <begin position="50"/>
        <end position="134"/>
    </location>
</feature>